<comment type="caution">
    <text evidence="1">The sequence shown here is derived from an EMBL/GenBank/DDBJ whole genome shotgun (WGS) entry which is preliminary data.</text>
</comment>
<reference evidence="1 2" key="1">
    <citation type="journal article" date="2021" name="Hortic Res">
        <title>High-quality reference genome and annotation aids understanding of berry development for evergreen blueberry (Vaccinium darrowii).</title>
        <authorList>
            <person name="Yu J."/>
            <person name="Hulse-Kemp A.M."/>
            <person name="Babiker E."/>
            <person name="Staton M."/>
        </authorList>
    </citation>
    <scope>NUCLEOTIDE SEQUENCE [LARGE SCALE GENOMIC DNA]</scope>
    <source>
        <strain evidence="2">cv. NJ 8807/NJ 8810</strain>
        <tissue evidence="1">Young leaf</tissue>
    </source>
</reference>
<evidence type="ECO:0000313" key="2">
    <source>
        <dbReference type="Proteomes" id="UP000828048"/>
    </source>
</evidence>
<protein>
    <submittedName>
        <fullName evidence="1">Uncharacterized protein</fullName>
    </submittedName>
</protein>
<accession>A0ACB7WW59</accession>
<gene>
    <name evidence="1" type="ORF">Vadar_000334</name>
</gene>
<evidence type="ECO:0000313" key="1">
    <source>
        <dbReference type="EMBL" id="KAH7832825.1"/>
    </source>
</evidence>
<organism evidence="1 2">
    <name type="scientific">Vaccinium darrowii</name>
    <dbReference type="NCBI Taxonomy" id="229202"/>
    <lineage>
        <taxon>Eukaryota</taxon>
        <taxon>Viridiplantae</taxon>
        <taxon>Streptophyta</taxon>
        <taxon>Embryophyta</taxon>
        <taxon>Tracheophyta</taxon>
        <taxon>Spermatophyta</taxon>
        <taxon>Magnoliopsida</taxon>
        <taxon>eudicotyledons</taxon>
        <taxon>Gunneridae</taxon>
        <taxon>Pentapetalae</taxon>
        <taxon>asterids</taxon>
        <taxon>Ericales</taxon>
        <taxon>Ericaceae</taxon>
        <taxon>Vaccinioideae</taxon>
        <taxon>Vaccinieae</taxon>
        <taxon>Vaccinium</taxon>
    </lineage>
</organism>
<sequence>MVNASYHEHDNPMVSNGGDDDFGYNDGESFENSPFHCDWVDNRESSSNESHDTEERIAYWEAQKSLLQEILEHHSSTGAKLRDEIKRITDTARETKFCKCLKPKWDGGSCYKCLRQRVVNLLSVKGHNATLRISQWKPTSKYIGGTHEFIEVIASTQSRKKQVPFLIELEFRDQFKMAKACEEYDNLVNQLPEIYIGKPEHLNSIVGVVCDAAKKSTEEKRIHMGPWRKRSFMQKKWSVSSSRVLNETLSSPSSIELSLAFPIRQVDMPRVGSHLRFSSAAVVKVA</sequence>
<dbReference type="Proteomes" id="UP000828048">
    <property type="component" value="Chromosome 2"/>
</dbReference>
<dbReference type="EMBL" id="CM037152">
    <property type="protein sequence ID" value="KAH7832825.1"/>
    <property type="molecule type" value="Genomic_DNA"/>
</dbReference>
<name>A0ACB7WW59_9ERIC</name>
<proteinExistence type="predicted"/>
<keyword evidence="2" id="KW-1185">Reference proteome</keyword>